<dbReference type="AlphaFoldDB" id="A0A7U2I2S6"/>
<name>A0A7U2I2S6_PHANO</name>
<dbReference type="EMBL" id="CP069032">
    <property type="protein sequence ID" value="QRC99704.1"/>
    <property type="molecule type" value="Genomic_DNA"/>
</dbReference>
<accession>A0A7U2I2S6</accession>
<evidence type="ECO:0000313" key="2">
    <source>
        <dbReference type="Proteomes" id="UP000663193"/>
    </source>
</evidence>
<proteinExistence type="predicted"/>
<reference evidence="2" key="1">
    <citation type="journal article" date="2021" name="BMC Genomics">
        <title>Chromosome-level genome assembly and manually-curated proteome of model necrotroph Parastagonospora nodorum Sn15 reveals a genome-wide trove of candidate effector homologs, and redundancy of virulence-related functions within an accessory chromosome.</title>
        <authorList>
            <person name="Bertazzoni S."/>
            <person name="Jones D.A.B."/>
            <person name="Phan H.T."/>
            <person name="Tan K.-C."/>
            <person name="Hane J.K."/>
        </authorList>
    </citation>
    <scope>NUCLEOTIDE SEQUENCE [LARGE SCALE GENOMIC DNA]</scope>
    <source>
        <strain evidence="2">SN15 / ATCC MYA-4574 / FGSC 10173)</strain>
    </source>
</reference>
<dbReference type="VEuPathDB" id="FungiDB:JI435_437350"/>
<sequence length="51" mass="5532">MTTHAADADRVSTPIEKPTLTQPYMNQLHPRVDTTKLLVDVSLTSGLLPSA</sequence>
<keyword evidence="2" id="KW-1185">Reference proteome</keyword>
<evidence type="ECO:0000313" key="1">
    <source>
        <dbReference type="EMBL" id="QRC99704.1"/>
    </source>
</evidence>
<protein>
    <submittedName>
        <fullName evidence="1">Uncharacterized protein</fullName>
    </submittedName>
</protein>
<dbReference type="Proteomes" id="UP000663193">
    <property type="component" value="Chromosome 10"/>
</dbReference>
<gene>
    <name evidence="1" type="ORF">JI435_437350</name>
</gene>
<organism evidence="1 2">
    <name type="scientific">Phaeosphaeria nodorum (strain SN15 / ATCC MYA-4574 / FGSC 10173)</name>
    <name type="common">Glume blotch fungus</name>
    <name type="synonym">Parastagonospora nodorum</name>
    <dbReference type="NCBI Taxonomy" id="321614"/>
    <lineage>
        <taxon>Eukaryota</taxon>
        <taxon>Fungi</taxon>
        <taxon>Dikarya</taxon>
        <taxon>Ascomycota</taxon>
        <taxon>Pezizomycotina</taxon>
        <taxon>Dothideomycetes</taxon>
        <taxon>Pleosporomycetidae</taxon>
        <taxon>Pleosporales</taxon>
        <taxon>Pleosporineae</taxon>
        <taxon>Phaeosphaeriaceae</taxon>
        <taxon>Parastagonospora</taxon>
    </lineage>
</organism>